<dbReference type="Proteomes" id="UP000199673">
    <property type="component" value="Unassembled WGS sequence"/>
</dbReference>
<dbReference type="GO" id="GO:0043565">
    <property type="term" value="F:sequence-specific DNA binding"/>
    <property type="evidence" value="ECO:0007669"/>
    <property type="project" value="InterPro"/>
</dbReference>
<dbReference type="InterPro" id="IPR020449">
    <property type="entry name" value="Tscrpt_reg_AraC-type_HTH"/>
</dbReference>
<evidence type="ECO:0000256" key="2">
    <source>
        <dbReference type="ARBA" id="ARBA00023125"/>
    </source>
</evidence>
<dbReference type="PANTHER" id="PTHR43280">
    <property type="entry name" value="ARAC-FAMILY TRANSCRIPTIONAL REGULATOR"/>
    <property type="match status" value="1"/>
</dbReference>
<dbReference type="InterPro" id="IPR009057">
    <property type="entry name" value="Homeodomain-like_sf"/>
</dbReference>
<evidence type="ECO:0000313" key="6">
    <source>
        <dbReference type="Proteomes" id="UP000199673"/>
    </source>
</evidence>
<evidence type="ECO:0000256" key="3">
    <source>
        <dbReference type="ARBA" id="ARBA00023163"/>
    </source>
</evidence>
<proteinExistence type="predicted"/>
<evidence type="ECO:0000313" key="5">
    <source>
        <dbReference type="EMBL" id="SFT55264.1"/>
    </source>
</evidence>
<keyword evidence="6" id="KW-1185">Reference proteome</keyword>
<protein>
    <submittedName>
        <fullName evidence="5">AraC-type DNA-binding protein</fullName>
    </submittedName>
</protein>
<keyword evidence="2 5" id="KW-0238">DNA-binding</keyword>
<dbReference type="InterPro" id="IPR018062">
    <property type="entry name" value="HTH_AraC-typ_CS"/>
</dbReference>
<dbReference type="STRING" id="305507.SAMN04489724_1294"/>
<evidence type="ECO:0000256" key="1">
    <source>
        <dbReference type="ARBA" id="ARBA00023015"/>
    </source>
</evidence>
<dbReference type="Pfam" id="PF12833">
    <property type="entry name" value="HTH_18"/>
    <property type="match status" value="1"/>
</dbReference>
<evidence type="ECO:0000259" key="4">
    <source>
        <dbReference type="PROSITE" id="PS01124"/>
    </source>
</evidence>
<dbReference type="OrthoDB" id="1157557at2"/>
<dbReference type="SUPFAM" id="SSF46689">
    <property type="entry name" value="Homeodomain-like"/>
    <property type="match status" value="1"/>
</dbReference>
<accession>A0A1I6YXX7</accession>
<dbReference type="SMART" id="SM00342">
    <property type="entry name" value="HTH_ARAC"/>
    <property type="match status" value="1"/>
</dbReference>
<keyword evidence="1" id="KW-0805">Transcription regulation</keyword>
<dbReference type="GO" id="GO:0003700">
    <property type="term" value="F:DNA-binding transcription factor activity"/>
    <property type="evidence" value="ECO:0007669"/>
    <property type="project" value="InterPro"/>
</dbReference>
<dbReference type="PRINTS" id="PR00032">
    <property type="entry name" value="HTHARAC"/>
</dbReference>
<dbReference type="Gene3D" id="1.10.10.60">
    <property type="entry name" value="Homeodomain-like"/>
    <property type="match status" value="1"/>
</dbReference>
<dbReference type="PANTHER" id="PTHR43280:SF2">
    <property type="entry name" value="HTH-TYPE TRANSCRIPTIONAL REGULATOR EXSA"/>
    <property type="match status" value="1"/>
</dbReference>
<dbReference type="RefSeq" id="WP_091691824.1">
    <property type="nucleotide sequence ID" value="NZ_FPBF01000001.1"/>
</dbReference>
<name>A0A1I6YXX7_9BACT</name>
<dbReference type="AlphaFoldDB" id="A0A1I6YXX7"/>
<dbReference type="PROSITE" id="PS01124">
    <property type="entry name" value="HTH_ARAC_FAMILY_2"/>
    <property type="match status" value="1"/>
</dbReference>
<feature type="domain" description="HTH araC/xylS-type" evidence="4">
    <location>
        <begin position="194"/>
        <end position="292"/>
    </location>
</feature>
<gene>
    <name evidence="5" type="ORF">SAMN04489724_1294</name>
</gene>
<dbReference type="EMBL" id="FPBF01000001">
    <property type="protein sequence ID" value="SFT55264.1"/>
    <property type="molecule type" value="Genomic_DNA"/>
</dbReference>
<dbReference type="PROSITE" id="PS00041">
    <property type="entry name" value="HTH_ARAC_FAMILY_1"/>
    <property type="match status" value="1"/>
</dbReference>
<organism evidence="5 6">
    <name type="scientific">Algoriphagus locisalis</name>
    <dbReference type="NCBI Taxonomy" id="305507"/>
    <lineage>
        <taxon>Bacteria</taxon>
        <taxon>Pseudomonadati</taxon>
        <taxon>Bacteroidota</taxon>
        <taxon>Cytophagia</taxon>
        <taxon>Cytophagales</taxon>
        <taxon>Cyclobacteriaceae</taxon>
        <taxon>Algoriphagus</taxon>
    </lineage>
</organism>
<reference evidence="6" key="1">
    <citation type="submission" date="2016-10" db="EMBL/GenBank/DDBJ databases">
        <authorList>
            <person name="Varghese N."/>
            <person name="Submissions S."/>
        </authorList>
    </citation>
    <scope>NUCLEOTIDE SEQUENCE [LARGE SCALE GENOMIC DNA]</scope>
    <source>
        <strain evidence="6">DSM 23445</strain>
    </source>
</reference>
<sequence length="297" mass="33931">MPHSPFKLLGENAKELIPFPHVIDIGLEVVNSIKLNSFPCLPVKNLQMYLVLDGRFNWIINSKHEVLYPGDTAVILPGQEFGGLHGHQDIGTLVRLQLRIEKIDNDGRIVLGKWSKLSKSERLVIWQILKLNDCPVIKCSYLPPLFQEACAEIRDQELGFVTRVNHILDTLLILICRQITRQAGARRDFPQTFTNLEKNLRQNLSHKWTVEEMAAMMGLGTTAFNEKVKAYTGFPPLHYLINIRISEAIKLLKLKETNITDIALKTGFYSSQHFSTTFKKLTGHTPNEFRKRNTTTE</sequence>
<dbReference type="InterPro" id="IPR018060">
    <property type="entry name" value="HTH_AraC"/>
</dbReference>
<keyword evidence="3" id="KW-0804">Transcription</keyword>